<keyword evidence="1" id="KW-0479">Metal-binding</keyword>
<dbReference type="GO" id="GO:0003676">
    <property type="term" value="F:nucleic acid binding"/>
    <property type="evidence" value="ECO:0007669"/>
    <property type="project" value="InterPro"/>
</dbReference>
<evidence type="ECO:0000313" key="5">
    <source>
        <dbReference type="EMBL" id="GEU76321.1"/>
    </source>
</evidence>
<dbReference type="GO" id="GO:0015074">
    <property type="term" value="P:DNA integration"/>
    <property type="evidence" value="ECO:0007669"/>
    <property type="project" value="InterPro"/>
</dbReference>
<reference evidence="5" key="1">
    <citation type="journal article" date="2019" name="Sci. Rep.">
        <title>Draft genome of Tanacetum cinerariifolium, the natural source of mosquito coil.</title>
        <authorList>
            <person name="Yamashiro T."/>
            <person name="Shiraishi A."/>
            <person name="Satake H."/>
            <person name="Nakayama K."/>
        </authorList>
    </citation>
    <scope>NUCLEOTIDE SEQUENCE</scope>
</reference>
<name>A0A6L2MQR3_TANCI</name>
<gene>
    <name evidence="5" type="ORF">Tci_048299</name>
</gene>
<dbReference type="Pfam" id="PF13976">
    <property type="entry name" value="gag_pre-integrs"/>
    <property type="match status" value="1"/>
</dbReference>
<sequence>MRRLEAMGTYTDDEISYLARRGKQRGYIPSVGRVLPTRVTTGPSRPTPKITLKGLHKKVNFMMSLFKSDSKFSDTFSQFELAGASGSGGCGDDEESADDQKDGDEDSDGERPTVSLGNVSLASVPQQQVTRESTIIADRNRCHRFDPQRNLKNPRNCTTTKQEYPATGRRIVFSVADLACIRLLVYLLSFPTANAISEATKPPRSSVLITKVIETVAVVIDGDRNSEVVKLWHMRLGHAGEESLNLLMKQGLLKGLSSCKLDLCENCISEKMTMVKFRTSIHKTQDNGKEYKNDLFKKFCEDEGIVMHFTDRHTSQQNGLAERMNQTLLEKVWCMLSNAGLGKEFWAEAVTYTCHLINRLPSTAIDGKIPFEKWDVTFNESAMLKNVNAEQLDGTPKKQQHESIATSKPKRNAKRPTHLNDTVACASSIAADDVPTTCSKAVRDSENENWRIAMSKEIILLALVAQLDLELVQTDVKTAFLHGDLEEEIYMVQPDGFKVAKKAHEVCKLHKSVYGLKQSPRKCPTMSPKDDEERAYMEKVPNVNVVASLMYATIYTRPDISHVVRMVSSWKSTLQSTTALSTTKAEYMAMTEAVKESIWLQGLLDELGINQKLIMIYSDSQSAIHLVKNQVYHARKKHIDVRYHFIREILEEGRVRIQKTPPKMVDGEIEEWIFAKVEIYKNNHLLHLLDNKFLLRLLQLTLHVSKDKRQFMLLTMDLDIQMNLAHLGSYDILQELKAMFSKQAKKELLQTNMHGMGKTVNELHAMLKLHEDTLPYKDANLALHGIRGSKKLKPGALSLYAGDGHRAAVEAIGTYHLELLYGLVIFLNNCHYSPSITRGVILVSCLFDDSFINCFDENNVISVSKNNHIYFMAIPRDGIFEIDMSCSNTNGSSIYAISNKRAKINLDSSLLKHCHLRHISKKRIEKLQHDRLLNYVDIESLGKYVSCMSGKMSRKTYSHQVERAKDLLRLIHTDDYALETAARILNIVPTKKNAEFFKNDLIDLKASGSVEDLELIQEEDTNPSLDTSLDHKEDDQEIDKPQSDINPIQKSFRTRRALNRMCLYIDAEEHKLADLNE</sequence>
<evidence type="ECO:0000256" key="3">
    <source>
        <dbReference type="SAM" id="MobiDB-lite"/>
    </source>
</evidence>
<protein>
    <submittedName>
        <fullName evidence="5">Retrovirus-related Pol polyprotein from transposon TNT 1-94</fullName>
    </submittedName>
</protein>
<organism evidence="5">
    <name type="scientific">Tanacetum cinerariifolium</name>
    <name type="common">Dalmatian daisy</name>
    <name type="synonym">Chrysanthemum cinerariifolium</name>
    <dbReference type="NCBI Taxonomy" id="118510"/>
    <lineage>
        <taxon>Eukaryota</taxon>
        <taxon>Viridiplantae</taxon>
        <taxon>Streptophyta</taxon>
        <taxon>Embryophyta</taxon>
        <taxon>Tracheophyta</taxon>
        <taxon>Spermatophyta</taxon>
        <taxon>Magnoliopsida</taxon>
        <taxon>eudicotyledons</taxon>
        <taxon>Gunneridae</taxon>
        <taxon>Pentapetalae</taxon>
        <taxon>asterids</taxon>
        <taxon>campanulids</taxon>
        <taxon>Asterales</taxon>
        <taxon>Asteraceae</taxon>
        <taxon>Asteroideae</taxon>
        <taxon>Anthemideae</taxon>
        <taxon>Anthemidinae</taxon>
        <taxon>Tanacetum</taxon>
    </lineage>
</organism>
<feature type="domain" description="Integrase catalytic" evidence="4">
    <location>
        <begin position="286"/>
        <end position="378"/>
    </location>
</feature>
<evidence type="ECO:0000256" key="1">
    <source>
        <dbReference type="ARBA" id="ARBA00022723"/>
    </source>
</evidence>
<evidence type="ECO:0000256" key="2">
    <source>
        <dbReference type="ARBA" id="ARBA00022801"/>
    </source>
</evidence>
<dbReference type="InterPro" id="IPR001584">
    <property type="entry name" value="Integrase_cat-core"/>
</dbReference>
<feature type="compositionally biased region" description="Basic and acidic residues" evidence="3">
    <location>
        <begin position="1028"/>
        <end position="1042"/>
    </location>
</feature>
<comment type="caution">
    <text evidence="5">The sequence shown here is derived from an EMBL/GenBank/DDBJ whole genome shotgun (WGS) entry which is preliminary data.</text>
</comment>
<dbReference type="CDD" id="cd09272">
    <property type="entry name" value="RNase_HI_RT_Ty1"/>
    <property type="match status" value="1"/>
</dbReference>
<dbReference type="PROSITE" id="PS50994">
    <property type="entry name" value="INTEGRASE"/>
    <property type="match status" value="1"/>
</dbReference>
<dbReference type="InterPro" id="IPR012337">
    <property type="entry name" value="RNaseH-like_sf"/>
</dbReference>
<feature type="region of interest" description="Disordered" evidence="3">
    <location>
        <begin position="1019"/>
        <end position="1046"/>
    </location>
</feature>
<dbReference type="Pfam" id="PF07727">
    <property type="entry name" value="RVT_2"/>
    <property type="match status" value="1"/>
</dbReference>
<dbReference type="SUPFAM" id="SSF53098">
    <property type="entry name" value="Ribonuclease H-like"/>
    <property type="match status" value="1"/>
</dbReference>
<dbReference type="InterPro" id="IPR036397">
    <property type="entry name" value="RNaseH_sf"/>
</dbReference>
<dbReference type="EMBL" id="BKCJ010007255">
    <property type="protein sequence ID" value="GEU76321.1"/>
    <property type="molecule type" value="Genomic_DNA"/>
</dbReference>
<dbReference type="PANTHER" id="PTHR42648:SF28">
    <property type="entry name" value="TRANSPOSON-ENCODED PROTEIN WITH RIBONUCLEASE H-LIKE AND RETROVIRUS ZINC FINGER-LIKE DOMAINS"/>
    <property type="match status" value="1"/>
</dbReference>
<dbReference type="PANTHER" id="PTHR42648">
    <property type="entry name" value="TRANSPOSASE, PUTATIVE-RELATED"/>
    <property type="match status" value="1"/>
</dbReference>
<feature type="region of interest" description="Disordered" evidence="3">
    <location>
        <begin position="83"/>
        <end position="118"/>
    </location>
</feature>
<feature type="region of interest" description="Disordered" evidence="3">
    <location>
        <begin position="389"/>
        <end position="417"/>
    </location>
</feature>
<dbReference type="InterPro" id="IPR025724">
    <property type="entry name" value="GAG-pre-integrase_dom"/>
</dbReference>
<feature type="compositionally biased region" description="Acidic residues" evidence="3">
    <location>
        <begin position="91"/>
        <end position="108"/>
    </location>
</feature>
<dbReference type="InterPro" id="IPR013103">
    <property type="entry name" value="RVT_2"/>
</dbReference>
<dbReference type="Gene3D" id="3.30.420.10">
    <property type="entry name" value="Ribonuclease H-like superfamily/Ribonuclease H"/>
    <property type="match status" value="2"/>
</dbReference>
<evidence type="ECO:0000259" key="4">
    <source>
        <dbReference type="PROSITE" id="PS50994"/>
    </source>
</evidence>
<dbReference type="GO" id="GO:0046872">
    <property type="term" value="F:metal ion binding"/>
    <property type="evidence" value="ECO:0007669"/>
    <property type="project" value="UniProtKB-KW"/>
</dbReference>
<accession>A0A6L2MQR3</accession>
<feature type="compositionally biased region" description="Basic residues" evidence="3">
    <location>
        <begin position="408"/>
        <end position="417"/>
    </location>
</feature>
<dbReference type="InterPro" id="IPR039537">
    <property type="entry name" value="Retrotran_Ty1/copia-like"/>
</dbReference>
<dbReference type="AlphaFoldDB" id="A0A6L2MQR3"/>
<keyword evidence="2" id="KW-0378">Hydrolase</keyword>
<proteinExistence type="predicted"/>
<dbReference type="GO" id="GO:0016787">
    <property type="term" value="F:hydrolase activity"/>
    <property type="evidence" value="ECO:0007669"/>
    <property type="project" value="UniProtKB-KW"/>
</dbReference>